<dbReference type="SUPFAM" id="SSF57184">
    <property type="entry name" value="Growth factor receptor domain"/>
    <property type="match status" value="2"/>
</dbReference>
<feature type="domain" description="Protein kinase" evidence="1">
    <location>
        <begin position="51"/>
        <end position="353"/>
    </location>
</feature>
<accession>A0ABY8TK79</accession>
<evidence type="ECO:0000259" key="1">
    <source>
        <dbReference type="PROSITE" id="PS50011"/>
    </source>
</evidence>
<dbReference type="PROSITE" id="PS50011">
    <property type="entry name" value="PROTEIN_KINASE_DOM"/>
    <property type="match status" value="1"/>
</dbReference>
<sequence>MGYSNYYEKLKKGLTTSLTVAAGAVSRAAEVAKDLAEDVLTLKCLKDYKLAGHVATAGPGNSWKISAAVNKKPGAVFPEASVWILDKKGLIDQASRAGRARGFDSFFELQRRSCNQLVKIKHPGVIKVIEPLEETSGQMVFVTEPIFGSLSNMLTQFRDVPAAPEDRSGAVLSPLEVKYGLCHIADTLHFLHSEARLAHCNLNPGSVIVTKDGGWKLAGFEFAGGIADFGGPSGAAVAFEYTSAHPSPWEEYCAPPLPYTAPELVGGCMASSAASLSGADCFSLAALCYQLLAGRQLLPVGSSTGEYRSRLSGLGSADMSGVAGSLQPLLRAMLSQSAAARPNAAAFAGCQWFAEDMLLRCLKFLDSILQRDSGQKVAFLRDLSTCWQQFDDRLLQHRVLPPIVQQMRSDAVALAALPVVLAIMGRMKPQGFAASGILPVLKPIFEHADGEVLLALVRHLSVFYNLMPSDAHASVLMPLMLRAFDSNSTRAQEETLKALQRLAPDMPYALLRQQLMPRVVGLCLRTTSLVVRTSALALMAQAAHRLDKEAAGAMLDVCSQIVAVDRSAGTAMAVLRLGDAIGKHYGPELTCIKVLPLLCPLLVSPGLNPQLFGSYISTVRVLLDTVAEKTGSALAAAADAAGTANAAAAAGSKPAGMYVRLLLLAAAALAICQADSLGGRKLQQGFGDPGQQTCPIQYCKEASACVYSSRTKAWQCKSCNFPRIPNTRQTECVCPAGMYPMANGGCAPCKMNQFCPLGQSATTTTARNCPPNTVTLKTGARSVNDCFNKPGYRYFRTSSGVRAIACGDDEYTVGLKKQTTCTRCMPGFKTDPANPPGIHTSSAVCVAPPGSFVAGDSVVPCPKGEYSDSYDSSTSCTTCLDEFGEGITTEKANSTSRSDCKWLERGYALVDDRKRAVLTTLSVLVNDQNNRQWVGAKPCPQNYYCRGGNPESNGVPLPCPGTGANQLWTEGEGAIAVDECVAPPGFVYKKTGVAETAEPCEQGQYKEGWNRLTTCDYCAGTSISSLLTNDLWLSDPTTFINKLDPNTGITMQQVAVRGSPENCYIQRGMGVMSMRDIKTGTTFFQAVICPADSYGINGPNPGTGVFKKYGRTITPCTACPTNMKTGQYATDAVNAENKITDYLTKVAPLMTTTTLHSLSAAGGYFSVDACATQDGYGYYSGSSQICPAGTYNGKGNKDPCTQCPFGTTTDSGEDTNVDVGSCSVYIQGYGLVNGATAMCAVGTWQGVDKAKDSDGEACTTCPVGYVTGDVGSISAANCSLCAAGYGDFDPLTGNKAAHTDLAGLTCQFCPAGYYGPASRTATPCLACPTSRTYTYSWDGTDDVFSPLATSPAGAKDINDCVADMAQTVDGAFELPLVLSHRAVTKLPDADNLKTCAQRCRETPTCAAVTFDYLEVACYMWQPVTDKPFNLAGGVAVKVFPSQNLALSTKVQTKAMGNGQYTFWMDGDESAGVPAALNTSATYYTTPTLPSSPKLQDCLDACTNSNLCVGARFGAYTLATDEIDATPSSTCRLIMAKVQPGNSRRSLIKADFNSFTQSLVVPPGYYTDPGSNTIQLCNDDVNDRTGAAANAVSYYCLGGLVGVANRTVCPAALSDGVYTPPDAAKSADCWSLLKPGYQFTADARKAAACDANKYCPGSVVGGYTYTGTAGAGSVDCPTGTLTSSPGVTGTSAVDSTACRNLQPGYYYSGTAGVAPTQLNSGNVLVCTKGYFCDGDEDIPSSPGNAEKGRTQCQTGTTTATAANTNTADTNCNILLPRYYFTGESTAVDTDTIKLCPDNAYCPGQTGVSYSTVLVGILECPGYTCTQGGTLGNPASCSAAGAGGAGTSSDGQSSPKGCNKLDAGMYYNPVVGAASVPALGTTILQCPPDKWCDGTAIITVYSAVTGISGTCPTDGSTSVAGSDGEDDCTLVAGWYYTGVGGVLNSNTIQPCKPGNVCIGTRTFVISTANEQGLTQCAGGLTCTKGVLCLTNADCVMA</sequence>
<dbReference type="InterPro" id="IPR011009">
    <property type="entry name" value="Kinase-like_dom_sf"/>
</dbReference>
<evidence type="ECO:0000313" key="2">
    <source>
        <dbReference type="EMBL" id="WIA09380.1"/>
    </source>
</evidence>
<dbReference type="InterPro" id="IPR016024">
    <property type="entry name" value="ARM-type_fold"/>
</dbReference>
<keyword evidence="3" id="KW-1185">Reference proteome</keyword>
<dbReference type="PANTHER" id="PTHR12984">
    <property type="entry name" value="SCY1-RELATED S/T PROTEIN KINASE-LIKE"/>
    <property type="match status" value="1"/>
</dbReference>
<name>A0ABY8TK79_TETOB</name>
<dbReference type="Gene3D" id="1.10.510.10">
    <property type="entry name" value="Transferase(Phosphotransferase) domain 1"/>
    <property type="match status" value="1"/>
</dbReference>
<dbReference type="InterPro" id="IPR011989">
    <property type="entry name" value="ARM-like"/>
</dbReference>
<dbReference type="SUPFAM" id="SSF56112">
    <property type="entry name" value="Protein kinase-like (PK-like)"/>
    <property type="match status" value="1"/>
</dbReference>
<dbReference type="Gene3D" id="1.25.10.10">
    <property type="entry name" value="Leucine-rich Repeat Variant"/>
    <property type="match status" value="1"/>
</dbReference>
<dbReference type="Proteomes" id="UP001244341">
    <property type="component" value="Chromosome 1b"/>
</dbReference>
<dbReference type="InterPro" id="IPR051177">
    <property type="entry name" value="CIK-Related_Protein"/>
</dbReference>
<dbReference type="Pfam" id="PF00069">
    <property type="entry name" value="Pkinase"/>
    <property type="match status" value="1"/>
</dbReference>
<dbReference type="PANTHER" id="PTHR12984:SF6">
    <property type="entry name" value="SCY1-LIKE PROTEIN 2"/>
    <property type="match status" value="1"/>
</dbReference>
<dbReference type="EMBL" id="CP126208">
    <property type="protein sequence ID" value="WIA09380.1"/>
    <property type="molecule type" value="Genomic_DNA"/>
</dbReference>
<reference evidence="2 3" key="1">
    <citation type="submission" date="2023-05" db="EMBL/GenBank/DDBJ databases">
        <title>A 100% complete, gapless, phased diploid assembly of the Scenedesmus obliquus UTEX 3031 genome.</title>
        <authorList>
            <person name="Biondi T.C."/>
            <person name="Hanschen E.R."/>
            <person name="Kwon T."/>
            <person name="Eng W."/>
            <person name="Kruse C.P.S."/>
            <person name="Koehler S.I."/>
            <person name="Kunde Y."/>
            <person name="Gleasner C.D."/>
            <person name="You Mak K.T."/>
            <person name="Polle J."/>
            <person name="Hovde B.T."/>
            <person name="Starkenburg S.R."/>
        </authorList>
    </citation>
    <scope>NUCLEOTIDE SEQUENCE [LARGE SCALE GENOMIC DNA]</scope>
    <source>
        <strain evidence="2 3">DOE0152z</strain>
    </source>
</reference>
<organism evidence="2 3">
    <name type="scientific">Tetradesmus obliquus</name>
    <name type="common">Green alga</name>
    <name type="synonym">Acutodesmus obliquus</name>
    <dbReference type="NCBI Taxonomy" id="3088"/>
    <lineage>
        <taxon>Eukaryota</taxon>
        <taxon>Viridiplantae</taxon>
        <taxon>Chlorophyta</taxon>
        <taxon>core chlorophytes</taxon>
        <taxon>Chlorophyceae</taxon>
        <taxon>CS clade</taxon>
        <taxon>Sphaeropleales</taxon>
        <taxon>Scenedesmaceae</taxon>
        <taxon>Tetradesmus</taxon>
    </lineage>
</organism>
<dbReference type="InterPro" id="IPR009030">
    <property type="entry name" value="Growth_fac_rcpt_cys_sf"/>
</dbReference>
<dbReference type="SMART" id="SM01411">
    <property type="entry name" value="Ephrin_rec_like"/>
    <property type="match status" value="6"/>
</dbReference>
<dbReference type="InterPro" id="IPR003609">
    <property type="entry name" value="Pan_app"/>
</dbReference>
<dbReference type="Pfam" id="PF00024">
    <property type="entry name" value="PAN_1"/>
    <property type="match status" value="1"/>
</dbReference>
<gene>
    <name evidence="2" type="ORF">OEZ85_008786</name>
</gene>
<dbReference type="SUPFAM" id="SSF48371">
    <property type="entry name" value="ARM repeat"/>
    <property type="match status" value="1"/>
</dbReference>
<proteinExistence type="predicted"/>
<protein>
    <recommendedName>
        <fullName evidence="1">Protein kinase domain-containing protein</fullName>
    </recommendedName>
</protein>
<dbReference type="InterPro" id="IPR000719">
    <property type="entry name" value="Prot_kinase_dom"/>
</dbReference>
<evidence type="ECO:0000313" key="3">
    <source>
        <dbReference type="Proteomes" id="UP001244341"/>
    </source>
</evidence>
<dbReference type="SMART" id="SM00220">
    <property type="entry name" value="S_TKc"/>
    <property type="match status" value="1"/>
</dbReference>